<feature type="transmembrane region" description="Helical" evidence="6">
    <location>
        <begin position="75"/>
        <end position="100"/>
    </location>
</feature>
<gene>
    <name evidence="7" type="ORF">BDY17DRAFT_308923</name>
</gene>
<name>A0A6A6Q0P6_9PEZI</name>
<reference evidence="7" key="1">
    <citation type="journal article" date="2020" name="Stud. Mycol.">
        <title>101 Dothideomycetes genomes: a test case for predicting lifestyles and emergence of pathogens.</title>
        <authorList>
            <person name="Haridas S."/>
            <person name="Albert R."/>
            <person name="Binder M."/>
            <person name="Bloem J."/>
            <person name="Labutti K."/>
            <person name="Salamov A."/>
            <person name="Andreopoulos B."/>
            <person name="Baker S."/>
            <person name="Barry K."/>
            <person name="Bills G."/>
            <person name="Bluhm B."/>
            <person name="Cannon C."/>
            <person name="Castanera R."/>
            <person name="Culley D."/>
            <person name="Daum C."/>
            <person name="Ezra D."/>
            <person name="Gonzalez J."/>
            <person name="Henrissat B."/>
            <person name="Kuo A."/>
            <person name="Liang C."/>
            <person name="Lipzen A."/>
            <person name="Lutzoni F."/>
            <person name="Magnuson J."/>
            <person name="Mondo S."/>
            <person name="Nolan M."/>
            <person name="Ohm R."/>
            <person name="Pangilinan J."/>
            <person name="Park H.-J."/>
            <person name="Ramirez L."/>
            <person name="Alfaro M."/>
            <person name="Sun H."/>
            <person name="Tritt A."/>
            <person name="Yoshinaga Y."/>
            <person name="Zwiers L.-H."/>
            <person name="Turgeon B."/>
            <person name="Goodwin S."/>
            <person name="Spatafora J."/>
            <person name="Crous P."/>
            <person name="Grigoriev I."/>
        </authorList>
    </citation>
    <scope>NUCLEOTIDE SEQUENCE</scope>
    <source>
        <strain evidence="7">CBS 113389</strain>
    </source>
</reference>
<evidence type="ECO:0000256" key="6">
    <source>
        <dbReference type="SAM" id="Phobius"/>
    </source>
</evidence>
<feature type="transmembrane region" description="Helical" evidence="6">
    <location>
        <begin position="42"/>
        <end position="69"/>
    </location>
</feature>
<feature type="transmembrane region" description="Helical" evidence="6">
    <location>
        <begin position="164"/>
        <end position="185"/>
    </location>
</feature>
<feature type="transmembrane region" description="Helical" evidence="6">
    <location>
        <begin position="478"/>
        <end position="497"/>
    </location>
</feature>
<keyword evidence="3 6" id="KW-0812">Transmembrane</keyword>
<dbReference type="GeneID" id="54476266"/>
<feature type="transmembrane region" description="Helical" evidence="6">
    <location>
        <begin position="274"/>
        <end position="295"/>
    </location>
</feature>
<keyword evidence="4 6" id="KW-1133">Transmembrane helix</keyword>
<evidence type="ECO:0000256" key="1">
    <source>
        <dbReference type="ARBA" id="ARBA00004141"/>
    </source>
</evidence>
<dbReference type="Pfam" id="PF13520">
    <property type="entry name" value="AA_permease_2"/>
    <property type="match status" value="1"/>
</dbReference>
<feature type="transmembrane region" description="Helical" evidence="6">
    <location>
        <begin position="197"/>
        <end position="214"/>
    </location>
</feature>
<sequence>MAFVDEISPASEASSADDVVNEDVRNLESFGYKQELKRDFSFIGMLGFAWSVLTTWTALGGSLVVAIQAGGPPVIIYSWIAVSFFSLFVAYSFAEICSAFPVAGGQYSWVAILTPPKWARLTSYLCGWFIVIGFLSAGAANGFIGASFVLGLAQIAHPSYVIERWHVCLVCYLVLILAAAVNLWGRHLLNKLSKTMMVFNLASFIVVITVILSLDNDKASAAFVFKDFVNKTGFNNSYASLLGILQAAFGMTGYDATAHMTEEMRNARKDAPRAIIWSVWIGAFSGFVFLVAAFFCIRNLEAIDTTATGVPLIAIFQQATGSVSGAIGLTVLITVIALVSLCFLMAQSSRVVFSFARDHGLPLSSYISRVHPTLHIPHWSIITVLLVNMALMAIYFGSVTGFNTVLAFSTEGFYLSYIMPLLVRVWGRLQGRHDIDSAFSLGRFGMAFNLIGMAYLAFCVVIFNFPTVSPVTSADMNYSSAAVGVAALVAAITWFTTGRKHFTGPQRGVIIEGSTSFIGEDGRDASFTEVTIENEKS</sequence>
<dbReference type="AlphaFoldDB" id="A0A6A6Q0P6"/>
<feature type="transmembrane region" description="Helical" evidence="6">
    <location>
        <begin position="444"/>
        <end position="466"/>
    </location>
</feature>
<feature type="transmembrane region" description="Helical" evidence="6">
    <location>
        <begin position="376"/>
        <end position="396"/>
    </location>
</feature>
<comment type="subcellular location">
    <subcellularLocation>
        <location evidence="1">Membrane</location>
        <topology evidence="1">Multi-pass membrane protein</topology>
    </subcellularLocation>
</comment>
<evidence type="ECO:0000313" key="8">
    <source>
        <dbReference type="Proteomes" id="UP000799767"/>
    </source>
</evidence>
<dbReference type="RefSeq" id="XP_033592133.1">
    <property type="nucleotide sequence ID" value="XM_033735264.1"/>
</dbReference>
<dbReference type="Gene3D" id="1.20.1740.10">
    <property type="entry name" value="Amino acid/polyamine transporter I"/>
    <property type="match status" value="1"/>
</dbReference>
<protein>
    <submittedName>
        <fullName evidence="7">GABA permease</fullName>
    </submittedName>
</protein>
<dbReference type="InterPro" id="IPR002293">
    <property type="entry name" value="AA/rel_permease1"/>
</dbReference>
<dbReference type="Proteomes" id="UP000799767">
    <property type="component" value="Unassembled WGS sequence"/>
</dbReference>
<accession>A0A6A6Q0P6</accession>
<organism evidence="7 8">
    <name type="scientific">Neohortaea acidophila</name>
    <dbReference type="NCBI Taxonomy" id="245834"/>
    <lineage>
        <taxon>Eukaryota</taxon>
        <taxon>Fungi</taxon>
        <taxon>Dikarya</taxon>
        <taxon>Ascomycota</taxon>
        <taxon>Pezizomycotina</taxon>
        <taxon>Dothideomycetes</taxon>
        <taxon>Dothideomycetidae</taxon>
        <taxon>Mycosphaerellales</taxon>
        <taxon>Teratosphaeriaceae</taxon>
        <taxon>Neohortaea</taxon>
    </lineage>
</organism>
<keyword evidence="2" id="KW-0813">Transport</keyword>
<proteinExistence type="predicted"/>
<keyword evidence="8" id="KW-1185">Reference proteome</keyword>
<dbReference type="PANTHER" id="PTHR45649">
    <property type="entry name" value="AMINO-ACID PERMEASE BAT1"/>
    <property type="match status" value="1"/>
</dbReference>
<keyword evidence="5 6" id="KW-0472">Membrane</keyword>
<evidence type="ECO:0000313" key="7">
    <source>
        <dbReference type="EMBL" id="KAF2485564.1"/>
    </source>
</evidence>
<dbReference type="PIRSF" id="PIRSF006060">
    <property type="entry name" value="AA_transporter"/>
    <property type="match status" value="1"/>
</dbReference>
<dbReference type="EMBL" id="MU001633">
    <property type="protein sequence ID" value="KAF2485564.1"/>
    <property type="molecule type" value="Genomic_DNA"/>
</dbReference>
<evidence type="ECO:0000256" key="2">
    <source>
        <dbReference type="ARBA" id="ARBA00022448"/>
    </source>
</evidence>
<evidence type="ECO:0000256" key="4">
    <source>
        <dbReference type="ARBA" id="ARBA00022989"/>
    </source>
</evidence>
<feature type="transmembrane region" description="Helical" evidence="6">
    <location>
        <begin position="402"/>
        <end position="423"/>
    </location>
</feature>
<feature type="transmembrane region" description="Helical" evidence="6">
    <location>
        <begin position="326"/>
        <end position="346"/>
    </location>
</feature>
<evidence type="ECO:0000256" key="3">
    <source>
        <dbReference type="ARBA" id="ARBA00022692"/>
    </source>
</evidence>
<dbReference type="GO" id="GO:0016020">
    <property type="term" value="C:membrane"/>
    <property type="evidence" value="ECO:0007669"/>
    <property type="project" value="UniProtKB-SubCell"/>
</dbReference>
<feature type="transmembrane region" description="Helical" evidence="6">
    <location>
        <begin position="234"/>
        <end position="254"/>
    </location>
</feature>
<dbReference type="PANTHER" id="PTHR45649:SF8">
    <property type="entry name" value="PERMEASE, PUTATIVE-RELATED"/>
    <property type="match status" value="1"/>
</dbReference>
<feature type="transmembrane region" description="Helical" evidence="6">
    <location>
        <begin position="121"/>
        <end position="144"/>
    </location>
</feature>
<dbReference type="OrthoDB" id="3257095at2759"/>
<evidence type="ECO:0000256" key="5">
    <source>
        <dbReference type="ARBA" id="ARBA00023136"/>
    </source>
</evidence>
<dbReference type="GO" id="GO:0022857">
    <property type="term" value="F:transmembrane transporter activity"/>
    <property type="evidence" value="ECO:0007669"/>
    <property type="project" value="InterPro"/>
</dbReference>